<keyword evidence="1" id="KW-0732">Signal</keyword>
<proteinExistence type="predicted"/>
<name>A0A1I7BUB8_9FLAO</name>
<evidence type="ECO:0000256" key="1">
    <source>
        <dbReference type="SAM" id="SignalP"/>
    </source>
</evidence>
<feature type="signal peptide" evidence="1">
    <location>
        <begin position="1"/>
        <end position="18"/>
    </location>
</feature>
<dbReference type="STRING" id="477690.SAMN05216474_3088"/>
<dbReference type="RefSeq" id="WP_090253159.1">
    <property type="nucleotide sequence ID" value="NZ_FPAS01000007.1"/>
</dbReference>
<gene>
    <name evidence="2" type="ORF">SAMN05216474_3088</name>
</gene>
<dbReference type="AlphaFoldDB" id="A0A1I7BUB8"/>
<reference evidence="2 3" key="1">
    <citation type="submission" date="2016-10" db="EMBL/GenBank/DDBJ databases">
        <authorList>
            <person name="de Groot N.N."/>
        </authorList>
    </citation>
    <scope>NUCLEOTIDE SEQUENCE [LARGE SCALE GENOMIC DNA]</scope>
    <source>
        <strain evidence="2 3">CGMCC 1.7005</strain>
    </source>
</reference>
<feature type="chain" id="PRO_5014680055" description="Outer membrane protein beta-barrel domain-containing protein" evidence="1">
    <location>
        <begin position="19"/>
        <end position="224"/>
    </location>
</feature>
<evidence type="ECO:0000313" key="2">
    <source>
        <dbReference type="EMBL" id="SFT90764.1"/>
    </source>
</evidence>
<evidence type="ECO:0000313" key="3">
    <source>
        <dbReference type="Proteomes" id="UP000236454"/>
    </source>
</evidence>
<keyword evidence="3" id="KW-1185">Reference proteome</keyword>
<accession>A0A1I7BUB8</accession>
<evidence type="ECO:0008006" key="4">
    <source>
        <dbReference type="Google" id="ProtNLM"/>
    </source>
</evidence>
<protein>
    <recommendedName>
        <fullName evidence="4">Outer membrane protein beta-barrel domain-containing protein</fullName>
    </recommendedName>
</protein>
<dbReference type="Proteomes" id="UP000236454">
    <property type="component" value="Unassembled WGS sequence"/>
</dbReference>
<sequence>MRIILTACLILFLNLLTAQERFEFNLATNGYANTANFRGHKVFKEHFVWSVGVNFSSFGVFSTKFPESQAKTFHPTFKRVEVGLSTEEGENFWLKEFRHHATGVGLDIGLGYFLNFNSKSGLRVGGFLRGTHVKSEVKAIYYNSELKNHKFRGFSDYHYLLSPILAVYYTHRVLPRVSLIAGMETLMNFSLNPELYRSMDYRDNILGTRCKAVFGFTLFLGGED</sequence>
<dbReference type="EMBL" id="FPAS01000007">
    <property type="protein sequence ID" value="SFT90764.1"/>
    <property type="molecule type" value="Genomic_DNA"/>
</dbReference>
<organism evidence="2 3">
    <name type="scientific">Lishizhenia tianjinensis</name>
    <dbReference type="NCBI Taxonomy" id="477690"/>
    <lineage>
        <taxon>Bacteria</taxon>
        <taxon>Pseudomonadati</taxon>
        <taxon>Bacteroidota</taxon>
        <taxon>Flavobacteriia</taxon>
        <taxon>Flavobacteriales</taxon>
        <taxon>Crocinitomicaceae</taxon>
        <taxon>Lishizhenia</taxon>
    </lineage>
</organism>